<dbReference type="PANTHER" id="PTHR44757:SF2">
    <property type="entry name" value="BIOFILM ARCHITECTURE MAINTENANCE PROTEIN MBAA"/>
    <property type="match status" value="1"/>
</dbReference>
<dbReference type="Pfam" id="PF00990">
    <property type="entry name" value="GGDEF"/>
    <property type="match status" value="1"/>
</dbReference>
<dbReference type="Gene3D" id="3.20.20.450">
    <property type="entry name" value="EAL domain"/>
    <property type="match status" value="1"/>
</dbReference>
<protein>
    <submittedName>
        <fullName evidence="4">Cyclic diguanylate phosphodiesterase (EAL) domain protein</fullName>
    </submittedName>
</protein>
<dbReference type="InterPro" id="IPR035919">
    <property type="entry name" value="EAL_sf"/>
</dbReference>
<evidence type="ECO:0000259" key="2">
    <source>
        <dbReference type="PROSITE" id="PS50883"/>
    </source>
</evidence>
<reference evidence="4 5" key="1">
    <citation type="submission" date="2008-07" db="EMBL/GenBank/DDBJ databases">
        <authorList>
            <person name="Tandeau de Marsac N."/>
            <person name="Ferriera S."/>
            <person name="Johnson J."/>
            <person name="Kravitz S."/>
            <person name="Beeson K."/>
            <person name="Sutton G."/>
            <person name="Rogers Y.-H."/>
            <person name="Friedman R."/>
            <person name="Frazier M."/>
            <person name="Venter J.C."/>
        </authorList>
    </citation>
    <scope>NUCLEOTIDE SEQUENCE [LARGE SCALE GENOMIC DNA]</scope>
    <source>
        <strain evidence="4 5">PCC 7420</strain>
    </source>
</reference>
<proteinExistence type="predicted"/>
<dbReference type="InterPro" id="IPR029016">
    <property type="entry name" value="GAF-like_dom_sf"/>
</dbReference>
<dbReference type="InterPro" id="IPR035965">
    <property type="entry name" value="PAS-like_dom_sf"/>
</dbReference>
<dbReference type="SMART" id="SM00267">
    <property type="entry name" value="GGDEF"/>
    <property type="match status" value="1"/>
</dbReference>
<dbReference type="OrthoDB" id="425396at2"/>
<gene>
    <name evidence="4" type="ORF">MC7420_1087</name>
</gene>
<dbReference type="Pfam" id="PF13185">
    <property type="entry name" value="GAF_2"/>
    <property type="match status" value="1"/>
</dbReference>
<evidence type="ECO:0000313" key="4">
    <source>
        <dbReference type="EMBL" id="EDX73291.1"/>
    </source>
</evidence>
<dbReference type="PANTHER" id="PTHR44757">
    <property type="entry name" value="DIGUANYLATE CYCLASE DGCP"/>
    <property type="match status" value="1"/>
</dbReference>
<dbReference type="PROSITE" id="PS50883">
    <property type="entry name" value="EAL"/>
    <property type="match status" value="1"/>
</dbReference>
<keyword evidence="5" id="KW-1185">Reference proteome</keyword>
<dbReference type="NCBIfam" id="TIGR00229">
    <property type="entry name" value="sensory_box"/>
    <property type="match status" value="1"/>
</dbReference>
<dbReference type="Gene3D" id="3.30.450.40">
    <property type="match status" value="1"/>
</dbReference>
<dbReference type="InterPro" id="IPR000014">
    <property type="entry name" value="PAS"/>
</dbReference>
<dbReference type="InterPro" id="IPR043128">
    <property type="entry name" value="Rev_trsase/Diguanyl_cyclase"/>
</dbReference>
<dbReference type="InterPro" id="IPR003018">
    <property type="entry name" value="GAF"/>
</dbReference>
<sequence>MSEQFRLLQSLIPAIAKVPDLHSALDLVLHRVCEVTHWDYGEAWLPTPNSHSLTCSQAWSGDPSKLQSFRHIRETLTFSPNIGLPGRVWRSKQPEWIDQTKPNRIDPDAEFTLLSATDQPQEFQAGGAIPILLDDRVLTVLTFFTRHSHPGDRQWMEWVSAIAMQLGLVMERQQLTEQLHQQQEFNQNLVETHGGFFVAIDPQGKTRMMNPRLLETLGYTLDEVRGTDFVTKFIRDVDRKPFAKLIKTREEKSELKSPTVHQTGVLTKEGQELWVEWRSQQVFKKSGELDFLFAIGRDQNEHCLTHQETARLASFPLLTPNPIVEIDLAGRVRYLNPEAMRLLPELLDSEAEHPFLAEMPSMIRLMQQQSSLRREVKIGEIVYEQVLHYVPEIECIRIYALDITDRKRAEELLLFNAFYDRLTGLANRALFMDRLQQAGRRAQPSQGENRDSPSYRFAVVLLNLNRFKVVNESLGNHLGDQVLQEFGQRLQNCLRPTDTVARLGGDEFAILLEGIQGVCDAIQVADAIEQTLTLPFNLEGRDVFMTTSIGIALNTNRDRQVLSAENILRNANTAMHRARSQGKPGYAIFDNQMLSPTVDRLQLETDMRRAIERQEFQVHYQPIVSLLTHQITGFEALLRWQHPQRGLVFPAEFIPIAEETGLIIPMGWWILREACRQLSIWQQQFQSPQPLTMNVNLSCKQFTQPDLLAQIDQILEETNIAVGSLKLEITESVVIDNPELVKDLLLELKKRQIHLCIDDFGTGYSSLSRLHNFPISTLKIDRSFISRIGALGENSEIVQAIITLARTMSMDVVAEGIELLEQVSPLVALQCHYGQGFLFSKPVDSDGAIKLLRGKSVQLERQISRSVSVKNEVKNSVSIENDIR</sequence>
<dbReference type="PROSITE" id="PS50112">
    <property type="entry name" value="PAS"/>
    <property type="match status" value="1"/>
</dbReference>
<dbReference type="SUPFAM" id="SSF55781">
    <property type="entry name" value="GAF domain-like"/>
    <property type="match status" value="1"/>
</dbReference>
<dbReference type="SUPFAM" id="SSF55073">
    <property type="entry name" value="Nucleotide cyclase"/>
    <property type="match status" value="1"/>
</dbReference>
<dbReference type="AlphaFoldDB" id="B4VXK2"/>
<dbReference type="eggNOG" id="COG5001">
    <property type="taxonomic scope" value="Bacteria"/>
</dbReference>
<dbReference type="CDD" id="cd01949">
    <property type="entry name" value="GGDEF"/>
    <property type="match status" value="1"/>
</dbReference>
<dbReference type="SUPFAM" id="SSF141868">
    <property type="entry name" value="EAL domain-like"/>
    <property type="match status" value="1"/>
</dbReference>
<dbReference type="RefSeq" id="WP_006103348.1">
    <property type="nucleotide sequence ID" value="NZ_DS989858.1"/>
</dbReference>
<dbReference type="PROSITE" id="PS50887">
    <property type="entry name" value="GGDEF"/>
    <property type="match status" value="1"/>
</dbReference>
<dbReference type="HOGENOM" id="CLU_000445_70_20_3"/>
<evidence type="ECO:0000259" key="1">
    <source>
        <dbReference type="PROSITE" id="PS50112"/>
    </source>
</evidence>
<dbReference type="InterPro" id="IPR000160">
    <property type="entry name" value="GGDEF_dom"/>
</dbReference>
<feature type="domain" description="PAS" evidence="1">
    <location>
        <begin position="182"/>
        <end position="253"/>
    </location>
</feature>
<dbReference type="NCBIfam" id="TIGR00254">
    <property type="entry name" value="GGDEF"/>
    <property type="match status" value="1"/>
</dbReference>
<dbReference type="EMBL" id="DS989858">
    <property type="protein sequence ID" value="EDX73291.1"/>
    <property type="molecule type" value="Genomic_DNA"/>
</dbReference>
<dbReference type="CDD" id="cd00130">
    <property type="entry name" value="PAS"/>
    <property type="match status" value="1"/>
</dbReference>
<dbReference type="InterPro" id="IPR029787">
    <property type="entry name" value="Nucleotide_cyclase"/>
</dbReference>
<organism evidence="4 5">
    <name type="scientific">Coleofasciculus chthonoplastes PCC 7420</name>
    <dbReference type="NCBI Taxonomy" id="118168"/>
    <lineage>
        <taxon>Bacteria</taxon>
        <taxon>Bacillati</taxon>
        <taxon>Cyanobacteriota</taxon>
        <taxon>Cyanophyceae</taxon>
        <taxon>Coleofasciculales</taxon>
        <taxon>Coleofasciculaceae</taxon>
        <taxon>Coleofasciculus</taxon>
    </lineage>
</organism>
<dbReference type="CDD" id="cd01948">
    <property type="entry name" value="EAL"/>
    <property type="match status" value="1"/>
</dbReference>
<dbReference type="SMART" id="SM00065">
    <property type="entry name" value="GAF"/>
    <property type="match status" value="1"/>
</dbReference>
<dbReference type="SMART" id="SM00052">
    <property type="entry name" value="EAL"/>
    <property type="match status" value="1"/>
</dbReference>
<dbReference type="InterPro" id="IPR001633">
    <property type="entry name" value="EAL_dom"/>
</dbReference>
<feature type="domain" description="EAL" evidence="2">
    <location>
        <begin position="600"/>
        <end position="856"/>
    </location>
</feature>
<dbReference type="Gene3D" id="3.30.70.270">
    <property type="match status" value="1"/>
</dbReference>
<evidence type="ECO:0000313" key="5">
    <source>
        <dbReference type="Proteomes" id="UP000003835"/>
    </source>
</evidence>
<dbReference type="Pfam" id="PF00563">
    <property type="entry name" value="EAL"/>
    <property type="match status" value="1"/>
</dbReference>
<dbReference type="Proteomes" id="UP000003835">
    <property type="component" value="Unassembled WGS sequence"/>
</dbReference>
<name>B4VXK2_9CYAN</name>
<dbReference type="InterPro" id="IPR052155">
    <property type="entry name" value="Biofilm_reg_signaling"/>
</dbReference>
<feature type="domain" description="GGDEF" evidence="3">
    <location>
        <begin position="455"/>
        <end position="591"/>
    </location>
</feature>
<dbReference type="SUPFAM" id="SSF55785">
    <property type="entry name" value="PYP-like sensor domain (PAS domain)"/>
    <property type="match status" value="1"/>
</dbReference>
<dbReference type="STRING" id="118168.MC7420_1087"/>
<evidence type="ECO:0000259" key="3">
    <source>
        <dbReference type="PROSITE" id="PS50887"/>
    </source>
</evidence>
<dbReference type="Gene3D" id="3.30.450.20">
    <property type="entry name" value="PAS domain"/>
    <property type="match status" value="1"/>
</dbReference>
<accession>B4VXK2</accession>
<dbReference type="SMART" id="SM00091">
    <property type="entry name" value="PAS"/>
    <property type="match status" value="2"/>
</dbReference>